<evidence type="ECO:0000313" key="2">
    <source>
        <dbReference type="Proteomes" id="UP001597351"/>
    </source>
</evidence>
<name>A0ABW4TH43_9ACTN</name>
<dbReference type="EMBL" id="JBHUGD010000001">
    <property type="protein sequence ID" value="MFD1945944.1"/>
    <property type="molecule type" value="Genomic_DNA"/>
</dbReference>
<evidence type="ECO:0000313" key="1">
    <source>
        <dbReference type="EMBL" id="MFD1945944.1"/>
    </source>
</evidence>
<gene>
    <name evidence="1" type="ORF">ACFSDE_04015</name>
</gene>
<dbReference type="RefSeq" id="WP_343915146.1">
    <property type="nucleotide sequence ID" value="NZ_BAAAJT010000002.1"/>
</dbReference>
<keyword evidence="2" id="KW-1185">Reference proteome</keyword>
<reference evidence="2" key="1">
    <citation type="journal article" date="2019" name="Int. J. Syst. Evol. Microbiol.">
        <title>The Global Catalogue of Microorganisms (GCM) 10K type strain sequencing project: providing services to taxonomists for standard genome sequencing and annotation.</title>
        <authorList>
            <consortium name="The Broad Institute Genomics Platform"/>
            <consortium name="The Broad Institute Genome Sequencing Center for Infectious Disease"/>
            <person name="Wu L."/>
            <person name="Ma J."/>
        </authorList>
    </citation>
    <scope>NUCLEOTIDE SEQUENCE [LARGE SCALE GENOMIC DNA]</scope>
    <source>
        <strain evidence="2">CGMCC 1.12477</strain>
    </source>
</reference>
<organism evidence="1 2">
    <name type="scientific">Nocardioides aestuarii</name>
    <dbReference type="NCBI Taxonomy" id="252231"/>
    <lineage>
        <taxon>Bacteria</taxon>
        <taxon>Bacillati</taxon>
        <taxon>Actinomycetota</taxon>
        <taxon>Actinomycetes</taxon>
        <taxon>Propionibacteriales</taxon>
        <taxon>Nocardioidaceae</taxon>
        <taxon>Nocardioides</taxon>
    </lineage>
</organism>
<accession>A0ABW4TH43</accession>
<dbReference type="Proteomes" id="UP001597351">
    <property type="component" value="Unassembled WGS sequence"/>
</dbReference>
<proteinExistence type="predicted"/>
<protein>
    <submittedName>
        <fullName evidence="1">Uncharacterized protein</fullName>
    </submittedName>
</protein>
<sequence length="195" mass="20888">MVSAVHFYATANDHEQLLDYLGEPAEVTLHPWPVVASPPIVLSREEALSGGNVMVVRRALGLPVLVRDGDAAMSSTSKAGLFNRLNWERLKPQPTEALVDSNASPVLLWAPATHTGSALTSGHIGSQADSLSAVSSEYERWAKAAMNWVRRRGTKVWGLEAQAVRPDLDVRRPDVTTVFALPDALAVLEGGGTGT</sequence>
<comment type="caution">
    <text evidence="1">The sequence shown here is derived from an EMBL/GenBank/DDBJ whole genome shotgun (WGS) entry which is preliminary data.</text>
</comment>